<dbReference type="AlphaFoldDB" id="X1D3L8"/>
<evidence type="ECO:0008006" key="2">
    <source>
        <dbReference type="Google" id="ProtNLM"/>
    </source>
</evidence>
<dbReference type="Pfam" id="PF25209">
    <property type="entry name" value="Phage_capsid_4"/>
    <property type="match status" value="1"/>
</dbReference>
<gene>
    <name evidence="1" type="ORF">S01H4_45509</name>
</gene>
<evidence type="ECO:0000313" key="1">
    <source>
        <dbReference type="EMBL" id="GAG99712.1"/>
    </source>
</evidence>
<feature type="non-terminal residue" evidence="1">
    <location>
        <position position="1"/>
    </location>
</feature>
<comment type="caution">
    <text evidence="1">The sequence shown here is derived from an EMBL/GenBank/DDBJ whole genome shotgun (WGS) entry which is preliminary data.</text>
</comment>
<sequence>ERNLTVEPLDWDITVGLSYNASKDDQTGTLDTRVRGAGENFRKHIAKLFFDALDKGDAVTTYGACYDGLSFFNDAHIDPGADYQTGQDNNLALPLTLSNFKTVRSAARTFLDDRGEPVDFMHNLIVCHPDEEYEAAQIADNSTDYETTDRANNPWAGKTTYIESPYITSGEWHYVAAQYTQKPVYIAMREQPALQSAWFDPNAGDGGQFYFKFYGRYDMFYGDWRLAIKGT</sequence>
<name>X1D3L8_9ZZZZ</name>
<dbReference type="EMBL" id="BART01025341">
    <property type="protein sequence ID" value="GAG99712.1"/>
    <property type="molecule type" value="Genomic_DNA"/>
</dbReference>
<protein>
    <recommendedName>
        <fullName evidence="2">Bacteriophage Mu GpT domain-containing protein</fullName>
    </recommendedName>
</protein>
<reference evidence="1" key="1">
    <citation type="journal article" date="2014" name="Front. Microbiol.">
        <title>High frequency of phylogenetically diverse reductive dehalogenase-homologous genes in deep subseafloor sedimentary metagenomes.</title>
        <authorList>
            <person name="Kawai M."/>
            <person name="Futagami T."/>
            <person name="Toyoda A."/>
            <person name="Takaki Y."/>
            <person name="Nishi S."/>
            <person name="Hori S."/>
            <person name="Arai W."/>
            <person name="Tsubouchi T."/>
            <person name="Morono Y."/>
            <person name="Uchiyama I."/>
            <person name="Ito T."/>
            <person name="Fujiyama A."/>
            <person name="Inagaki F."/>
            <person name="Takami H."/>
        </authorList>
    </citation>
    <scope>NUCLEOTIDE SEQUENCE</scope>
    <source>
        <strain evidence="1">Expedition CK06-06</strain>
    </source>
</reference>
<proteinExistence type="predicted"/>
<accession>X1D3L8</accession>
<organism evidence="1">
    <name type="scientific">marine sediment metagenome</name>
    <dbReference type="NCBI Taxonomy" id="412755"/>
    <lineage>
        <taxon>unclassified sequences</taxon>
        <taxon>metagenomes</taxon>
        <taxon>ecological metagenomes</taxon>
    </lineage>
</organism>